<dbReference type="HOGENOM" id="CLU_005947_4_1_1"/>
<feature type="transmembrane region" description="Helical" evidence="11">
    <location>
        <begin position="323"/>
        <end position="347"/>
    </location>
</feature>
<evidence type="ECO:0008006" key="14">
    <source>
        <dbReference type="Google" id="ProtNLM"/>
    </source>
</evidence>
<gene>
    <name evidence="12" type="ORF">DOTSEDRAFT_175094</name>
</gene>
<evidence type="ECO:0000313" key="12">
    <source>
        <dbReference type="EMBL" id="EME42197.1"/>
    </source>
</evidence>
<dbReference type="PIRSF" id="PIRSF002450">
    <property type="entry name" value="K+_transpter_TRK"/>
    <property type="match status" value="1"/>
</dbReference>
<comment type="similarity">
    <text evidence="2">Belongs to the TrkH potassium transport family.</text>
</comment>
<dbReference type="OrthoDB" id="9999863at2759"/>
<keyword evidence="4" id="KW-0633">Potassium transport</keyword>
<feature type="region of interest" description="Disordered" evidence="10">
    <location>
        <begin position="134"/>
        <end position="169"/>
    </location>
</feature>
<dbReference type="InterPro" id="IPR051143">
    <property type="entry name" value="TrkH_K-transport"/>
</dbReference>
<evidence type="ECO:0000256" key="3">
    <source>
        <dbReference type="ARBA" id="ARBA00022448"/>
    </source>
</evidence>
<keyword evidence="3" id="KW-0813">Transport</keyword>
<keyword evidence="13" id="KW-1185">Reference proteome</keyword>
<protein>
    <recommendedName>
        <fullName evidence="14">Potassium transport protein</fullName>
    </recommendedName>
</protein>
<feature type="transmembrane region" description="Helical" evidence="11">
    <location>
        <begin position="436"/>
        <end position="458"/>
    </location>
</feature>
<accession>N1PIL1</accession>
<reference evidence="13" key="1">
    <citation type="journal article" date="2012" name="PLoS Genet.">
        <title>The genomes of the fungal plant pathogens Cladosporium fulvum and Dothistroma septosporum reveal adaptation to different hosts and lifestyles but also signatures of common ancestry.</title>
        <authorList>
            <person name="de Wit P.J.G.M."/>
            <person name="van der Burgt A."/>
            <person name="Oekmen B."/>
            <person name="Stergiopoulos I."/>
            <person name="Abd-Elsalam K.A."/>
            <person name="Aerts A.L."/>
            <person name="Bahkali A.H."/>
            <person name="Beenen H.G."/>
            <person name="Chettri P."/>
            <person name="Cox M.P."/>
            <person name="Datema E."/>
            <person name="de Vries R.P."/>
            <person name="Dhillon B."/>
            <person name="Ganley A.R."/>
            <person name="Griffiths S.A."/>
            <person name="Guo Y."/>
            <person name="Hamelin R.C."/>
            <person name="Henrissat B."/>
            <person name="Kabir M.S."/>
            <person name="Jashni M.K."/>
            <person name="Kema G."/>
            <person name="Klaubauf S."/>
            <person name="Lapidus A."/>
            <person name="Levasseur A."/>
            <person name="Lindquist E."/>
            <person name="Mehrabi R."/>
            <person name="Ohm R.A."/>
            <person name="Owen T.J."/>
            <person name="Salamov A."/>
            <person name="Schwelm A."/>
            <person name="Schijlen E."/>
            <person name="Sun H."/>
            <person name="van den Burg H.A."/>
            <person name="van Ham R.C.H.J."/>
            <person name="Zhang S."/>
            <person name="Goodwin S.B."/>
            <person name="Grigoriev I.V."/>
            <person name="Collemare J."/>
            <person name="Bradshaw R.E."/>
        </authorList>
    </citation>
    <scope>NUCLEOTIDE SEQUENCE [LARGE SCALE GENOMIC DNA]</scope>
    <source>
        <strain evidence="13">NZE10 / CBS 128990</strain>
    </source>
</reference>
<dbReference type="GO" id="GO:0030007">
    <property type="term" value="P:intracellular potassium ion homeostasis"/>
    <property type="evidence" value="ECO:0007669"/>
    <property type="project" value="InterPro"/>
</dbReference>
<keyword evidence="8" id="KW-0406">Ion transport</keyword>
<feature type="transmembrane region" description="Helical" evidence="11">
    <location>
        <begin position="86"/>
        <end position="110"/>
    </location>
</feature>
<evidence type="ECO:0000256" key="7">
    <source>
        <dbReference type="ARBA" id="ARBA00022989"/>
    </source>
</evidence>
<keyword evidence="5 11" id="KW-0812">Transmembrane</keyword>
<evidence type="ECO:0000256" key="4">
    <source>
        <dbReference type="ARBA" id="ARBA00022538"/>
    </source>
</evidence>
<feature type="transmembrane region" description="Helical" evidence="11">
    <location>
        <begin position="508"/>
        <end position="525"/>
    </location>
</feature>
<dbReference type="PANTHER" id="PTHR31064:SF30">
    <property type="entry name" value="HIGH-AFFINITY POTASSIUM TRANSPORT PROTEIN-RELATED"/>
    <property type="match status" value="1"/>
</dbReference>
<dbReference type="GO" id="GO:1990573">
    <property type="term" value="P:potassium ion import across plasma membrane"/>
    <property type="evidence" value="ECO:0007669"/>
    <property type="project" value="TreeGrafter"/>
</dbReference>
<feature type="transmembrane region" description="Helical" evidence="11">
    <location>
        <begin position="29"/>
        <end position="47"/>
    </location>
</feature>
<feature type="compositionally biased region" description="Polar residues" evidence="10">
    <location>
        <begin position="151"/>
        <end position="166"/>
    </location>
</feature>
<evidence type="ECO:0000256" key="6">
    <source>
        <dbReference type="ARBA" id="ARBA00022958"/>
    </source>
</evidence>
<proteinExistence type="inferred from homology"/>
<evidence type="ECO:0000313" key="13">
    <source>
        <dbReference type="Proteomes" id="UP000016933"/>
    </source>
</evidence>
<name>N1PIL1_DOTSN</name>
<dbReference type="Proteomes" id="UP000016933">
    <property type="component" value="Unassembled WGS sequence"/>
</dbReference>
<dbReference type="GO" id="GO:0005886">
    <property type="term" value="C:plasma membrane"/>
    <property type="evidence" value="ECO:0007669"/>
    <property type="project" value="InterPro"/>
</dbReference>
<dbReference type="InterPro" id="IPR015958">
    <property type="entry name" value="Trk1_fungi"/>
</dbReference>
<dbReference type="PANTHER" id="PTHR31064">
    <property type="entry name" value="POTASSIUM TRANSPORT PROTEIN DDB_G0292412-RELATED"/>
    <property type="match status" value="1"/>
</dbReference>
<dbReference type="InterPro" id="IPR003445">
    <property type="entry name" value="Cat_transpt"/>
</dbReference>
<dbReference type="InterPro" id="IPR004773">
    <property type="entry name" value="K/Na_transp_Trk1/HKT1"/>
</dbReference>
<organism evidence="12 13">
    <name type="scientific">Dothistroma septosporum (strain NZE10 / CBS 128990)</name>
    <name type="common">Red band needle blight fungus</name>
    <name type="synonym">Mycosphaerella pini</name>
    <dbReference type="NCBI Taxonomy" id="675120"/>
    <lineage>
        <taxon>Eukaryota</taxon>
        <taxon>Fungi</taxon>
        <taxon>Dikarya</taxon>
        <taxon>Ascomycota</taxon>
        <taxon>Pezizomycotina</taxon>
        <taxon>Dothideomycetes</taxon>
        <taxon>Dothideomycetidae</taxon>
        <taxon>Mycosphaerellales</taxon>
        <taxon>Mycosphaerellaceae</taxon>
        <taxon>Dothistroma</taxon>
    </lineage>
</organism>
<dbReference type="GO" id="GO:0140107">
    <property type="term" value="F:high-affinity potassium ion transmembrane transporter activity"/>
    <property type="evidence" value="ECO:0007669"/>
    <property type="project" value="TreeGrafter"/>
</dbReference>
<dbReference type="eggNOG" id="KOG1341">
    <property type="taxonomic scope" value="Eukaryota"/>
</dbReference>
<dbReference type="AlphaFoldDB" id="N1PIL1"/>
<dbReference type="STRING" id="675120.N1PIL1"/>
<sequence length="649" mass="73803">MANLKHRTRSHAREIKDSLMRLNFYRLHLLYFLAVIIISSGVLYGSGTSAYHLPYIDAISLTTSAMCNVGLNTVNLGDLNRFQQTVLFILMLMGDLTIVTISVVVVRRYFFSRSIDKLVKDSTTGRRLAEDIERQHGQQNGAPASHKAPTRPQNQHRTDRASWTSSRENDRLVPRSHLRGYGSFWTPWSGDNLSNAWKTIRPGKVRNLAEKHRYLSFEPDLDYKGRFISLSQEQRDELGGVEYRALRVLTWLLPAYTAFWILLIVVIATPYVATSSAGDTVRTSQPGNLDPSWWAIFTAVSSYSNTGLNLLNQNMIPFARNYLLLIVFGTATIVGNTLYPVLLRLLIWSVAKLVPRHSELHHSLSFLLQHPRRCYLLLFPRNNTWILFAVQVFINLIAWVLWIILQLDQSAIEAIPPGQRVMNGLFQSVELRAGGMYIITIGEVSPALQFFYMIIMYLSMYPLIVSLRESNVYEERSLGQDDTTKFGRKSDDKSAPKSQIGLHIRKQLAYDIWWLLLAIFLICIVEHNPLSSGAPGYTIFSIMFEVVSAYGTVGLSLGVPYDDYSFCGAWHVLSKLILLTVMIRGRHRILPLAVDRAVLLPGQDLMDRLDREVEGPNGRRRHEIEARIREDEGGEQAEQAGNKHQQDPE</sequence>
<feature type="transmembrane region" description="Helical" evidence="11">
    <location>
        <begin position="385"/>
        <end position="405"/>
    </location>
</feature>
<evidence type="ECO:0000256" key="1">
    <source>
        <dbReference type="ARBA" id="ARBA00004141"/>
    </source>
</evidence>
<comment type="subcellular location">
    <subcellularLocation>
        <location evidence="1">Membrane</location>
        <topology evidence="1">Multi-pass membrane protein</topology>
    </subcellularLocation>
</comment>
<keyword evidence="6" id="KW-0630">Potassium</keyword>
<dbReference type="Pfam" id="PF02386">
    <property type="entry name" value="TrkH"/>
    <property type="match status" value="1"/>
</dbReference>
<dbReference type="EMBL" id="KB446541">
    <property type="protein sequence ID" value="EME42197.1"/>
    <property type="molecule type" value="Genomic_DNA"/>
</dbReference>
<evidence type="ECO:0000256" key="5">
    <source>
        <dbReference type="ARBA" id="ARBA00022692"/>
    </source>
</evidence>
<keyword evidence="7 11" id="KW-1133">Transmembrane helix</keyword>
<feature type="transmembrane region" description="Helical" evidence="11">
    <location>
        <begin position="537"/>
        <end position="557"/>
    </location>
</feature>
<keyword evidence="9 11" id="KW-0472">Membrane</keyword>
<evidence type="ECO:0000256" key="9">
    <source>
        <dbReference type="ARBA" id="ARBA00023136"/>
    </source>
</evidence>
<evidence type="ECO:0000256" key="11">
    <source>
        <dbReference type="SAM" id="Phobius"/>
    </source>
</evidence>
<feature type="compositionally biased region" description="Basic and acidic residues" evidence="10">
    <location>
        <begin position="622"/>
        <end position="631"/>
    </location>
</feature>
<feature type="transmembrane region" description="Helical" evidence="11">
    <location>
        <begin position="251"/>
        <end position="273"/>
    </location>
</feature>
<dbReference type="OMA" id="RAHMLYF"/>
<reference evidence="12 13" key="2">
    <citation type="journal article" date="2012" name="PLoS Pathog.">
        <title>Diverse lifestyles and strategies of plant pathogenesis encoded in the genomes of eighteen Dothideomycetes fungi.</title>
        <authorList>
            <person name="Ohm R.A."/>
            <person name="Feau N."/>
            <person name="Henrissat B."/>
            <person name="Schoch C.L."/>
            <person name="Horwitz B.A."/>
            <person name="Barry K.W."/>
            <person name="Condon B.J."/>
            <person name="Copeland A.C."/>
            <person name="Dhillon B."/>
            <person name="Glaser F."/>
            <person name="Hesse C.N."/>
            <person name="Kosti I."/>
            <person name="LaButti K."/>
            <person name="Lindquist E.A."/>
            <person name="Lucas S."/>
            <person name="Salamov A.A."/>
            <person name="Bradshaw R.E."/>
            <person name="Ciuffetti L."/>
            <person name="Hamelin R.C."/>
            <person name="Kema G.H.J."/>
            <person name="Lawrence C."/>
            <person name="Scott J.A."/>
            <person name="Spatafora J.W."/>
            <person name="Turgeon B.G."/>
            <person name="de Wit P.J.G.M."/>
            <person name="Zhong S."/>
            <person name="Goodwin S.B."/>
            <person name="Grigoriev I.V."/>
        </authorList>
    </citation>
    <scope>NUCLEOTIDE SEQUENCE [LARGE SCALE GENOMIC DNA]</scope>
    <source>
        <strain evidence="13">NZE10 / CBS 128990</strain>
    </source>
</reference>
<evidence type="ECO:0000256" key="8">
    <source>
        <dbReference type="ARBA" id="ARBA00023065"/>
    </source>
</evidence>
<evidence type="ECO:0000256" key="10">
    <source>
        <dbReference type="SAM" id="MobiDB-lite"/>
    </source>
</evidence>
<feature type="region of interest" description="Disordered" evidence="10">
    <location>
        <begin position="611"/>
        <end position="649"/>
    </location>
</feature>
<evidence type="ECO:0000256" key="2">
    <source>
        <dbReference type="ARBA" id="ARBA00009137"/>
    </source>
</evidence>
<dbReference type="NCBIfam" id="TIGR00934">
    <property type="entry name" value="2a38euk"/>
    <property type="match status" value="1"/>
</dbReference>